<proteinExistence type="predicted"/>
<dbReference type="Gene3D" id="1.10.530.10">
    <property type="match status" value="1"/>
</dbReference>
<dbReference type="Gene3D" id="1.10.101.10">
    <property type="entry name" value="PGBD-like superfamily/PGBD"/>
    <property type="match status" value="1"/>
</dbReference>
<reference evidence="3 4" key="1">
    <citation type="submission" date="2020-06" db="EMBL/GenBank/DDBJ databases">
        <title>Oricola thermophila sp. nov. isolated from a tidal sediments.</title>
        <authorList>
            <person name="Kwon K.K."/>
            <person name="Yang S.-H."/>
            <person name="Park M.-J."/>
        </authorList>
    </citation>
    <scope>NUCLEOTIDE SEQUENCE [LARGE SCALE GENOMIC DNA]</scope>
    <source>
        <strain evidence="3 4">MEBiC13590</strain>
    </source>
</reference>
<dbReference type="EMBL" id="CP054836">
    <property type="protein sequence ID" value="QKV20310.1"/>
    <property type="molecule type" value="Genomic_DNA"/>
</dbReference>
<feature type="domain" description="Peptidoglycan binding-like" evidence="1">
    <location>
        <begin position="211"/>
        <end position="266"/>
    </location>
</feature>
<dbReference type="InterPro" id="IPR036365">
    <property type="entry name" value="PGBD-like_sf"/>
</dbReference>
<evidence type="ECO:0000313" key="4">
    <source>
        <dbReference type="Proteomes" id="UP000509367"/>
    </source>
</evidence>
<dbReference type="AlphaFoldDB" id="A0A6N1VHE3"/>
<dbReference type="InterPro" id="IPR024408">
    <property type="entry name" value="Muramidase"/>
</dbReference>
<name>A0A6N1VHE3_9HYPH</name>
<dbReference type="RefSeq" id="WP_175278201.1">
    <property type="nucleotide sequence ID" value="NZ_CP054836.1"/>
</dbReference>
<evidence type="ECO:0000259" key="1">
    <source>
        <dbReference type="Pfam" id="PF01471"/>
    </source>
</evidence>
<feature type="domain" description="N-acetylmuramidase" evidence="2">
    <location>
        <begin position="20"/>
        <end position="192"/>
    </location>
</feature>
<dbReference type="Pfam" id="PF11860">
    <property type="entry name" value="Muramidase"/>
    <property type="match status" value="1"/>
</dbReference>
<evidence type="ECO:0000259" key="2">
    <source>
        <dbReference type="Pfam" id="PF11860"/>
    </source>
</evidence>
<keyword evidence="4" id="KW-1185">Reference proteome</keyword>
<dbReference type="KEGG" id="orm:HTY61_18570"/>
<evidence type="ECO:0000313" key="3">
    <source>
        <dbReference type="EMBL" id="QKV20310.1"/>
    </source>
</evidence>
<dbReference type="InterPro" id="IPR036366">
    <property type="entry name" value="PGBDSf"/>
</dbReference>
<dbReference type="SUPFAM" id="SSF47090">
    <property type="entry name" value="PGBD-like"/>
    <property type="match status" value="1"/>
</dbReference>
<accession>A0A6N1VHE3</accession>
<dbReference type="Proteomes" id="UP000509367">
    <property type="component" value="Chromosome"/>
</dbReference>
<gene>
    <name evidence="3" type="ORF">HTY61_18570</name>
</gene>
<dbReference type="Pfam" id="PF01471">
    <property type="entry name" value="PG_binding_1"/>
    <property type="match status" value="1"/>
</dbReference>
<dbReference type="InterPro" id="IPR002477">
    <property type="entry name" value="Peptidoglycan-bd-like"/>
</dbReference>
<protein>
    <submittedName>
        <fullName evidence="3">DUF3380 domain-containing protein</fullName>
    </submittedName>
</protein>
<sequence>MFSKEIISEIEAAARDVGAEPAALLAVIEVESGGRAFAEIDGRKEPLIRFEGHWFDRLLDGRKRARARALGLASPRAGVVRNPASQAERWRLLAEAMKVDRPAALQSTSWGMGQVMGFHWKALGYASIEELVAEARSGPAGQVRLMVRFMQANGLIDALKARDWAAFARAYNGPRYRVHRYDSRIAAAYRRHRRLLDSGRPGPAGLVRGDRGEAVRKLQRMLTAAGYPLAQDGQYGPETERAVRRFQADHGLDPSGSAGTRTMDELRRASRSGAFFRNLSYLYRLLRAMLPGAARKSDTWSGRLR</sequence>
<organism evidence="3 4">
    <name type="scientific">Oricola thermophila</name>
    <dbReference type="NCBI Taxonomy" id="2742145"/>
    <lineage>
        <taxon>Bacteria</taxon>
        <taxon>Pseudomonadati</taxon>
        <taxon>Pseudomonadota</taxon>
        <taxon>Alphaproteobacteria</taxon>
        <taxon>Hyphomicrobiales</taxon>
        <taxon>Ahrensiaceae</taxon>
        <taxon>Oricola</taxon>
    </lineage>
</organism>